<feature type="chain" id="PRO_5043819200" evidence="1">
    <location>
        <begin position="23"/>
        <end position="117"/>
    </location>
</feature>
<feature type="signal peptide" evidence="1">
    <location>
        <begin position="1"/>
        <end position="22"/>
    </location>
</feature>
<proteinExistence type="predicted"/>
<dbReference type="EMBL" id="CAWUPB010001197">
    <property type="protein sequence ID" value="CAK7356614.1"/>
    <property type="molecule type" value="Genomic_DNA"/>
</dbReference>
<dbReference type="Proteomes" id="UP001314170">
    <property type="component" value="Unassembled WGS sequence"/>
</dbReference>
<evidence type="ECO:0000256" key="1">
    <source>
        <dbReference type="SAM" id="SignalP"/>
    </source>
</evidence>
<name>A0AAV1SV65_9ROSI</name>
<protein>
    <submittedName>
        <fullName evidence="2">Uncharacterized protein</fullName>
    </submittedName>
</protein>
<accession>A0AAV1SV65</accession>
<reference evidence="2 3" key="1">
    <citation type="submission" date="2024-01" db="EMBL/GenBank/DDBJ databases">
        <authorList>
            <person name="Waweru B."/>
        </authorList>
    </citation>
    <scope>NUCLEOTIDE SEQUENCE [LARGE SCALE GENOMIC DNA]</scope>
</reference>
<sequence>MKNTASVVVLVWSFGWLPLLFGFTNSYTPTSSAMYESTISESTVSYNYDRIDEVKKHCAPVLASATDLKPEDDRVNNIKDLYFVNGDWRQEVGQAPLLPYIDPGVQRGNVSDFQTPH</sequence>
<evidence type="ECO:0000313" key="2">
    <source>
        <dbReference type="EMBL" id="CAK7356614.1"/>
    </source>
</evidence>
<comment type="caution">
    <text evidence="2">The sequence shown here is derived from an EMBL/GenBank/DDBJ whole genome shotgun (WGS) entry which is preliminary data.</text>
</comment>
<evidence type="ECO:0000313" key="3">
    <source>
        <dbReference type="Proteomes" id="UP001314170"/>
    </source>
</evidence>
<keyword evidence="1" id="KW-0732">Signal</keyword>
<gene>
    <name evidence="2" type="ORF">DCAF_LOCUS26887</name>
</gene>
<keyword evidence="3" id="KW-1185">Reference proteome</keyword>
<organism evidence="2 3">
    <name type="scientific">Dovyalis caffra</name>
    <dbReference type="NCBI Taxonomy" id="77055"/>
    <lineage>
        <taxon>Eukaryota</taxon>
        <taxon>Viridiplantae</taxon>
        <taxon>Streptophyta</taxon>
        <taxon>Embryophyta</taxon>
        <taxon>Tracheophyta</taxon>
        <taxon>Spermatophyta</taxon>
        <taxon>Magnoliopsida</taxon>
        <taxon>eudicotyledons</taxon>
        <taxon>Gunneridae</taxon>
        <taxon>Pentapetalae</taxon>
        <taxon>rosids</taxon>
        <taxon>fabids</taxon>
        <taxon>Malpighiales</taxon>
        <taxon>Salicaceae</taxon>
        <taxon>Flacourtieae</taxon>
        <taxon>Dovyalis</taxon>
    </lineage>
</organism>
<dbReference type="AlphaFoldDB" id="A0AAV1SV65"/>